<evidence type="ECO:0000313" key="1">
    <source>
        <dbReference type="EMBL" id="MVF50611.1"/>
    </source>
</evidence>
<evidence type="ECO:0000313" key="2">
    <source>
        <dbReference type="Proteomes" id="UP000440965"/>
    </source>
</evidence>
<proteinExistence type="predicted"/>
<sequence length="101" mass="10594">MTSLVTQDTRFTSSGIEYEIKFGASCNTAITAAGAMLSSVNCLLGNLIGDGAEGSCELYAIRVLTVQCEALLEAIEIPVRDMEGHAPQNQTPPVCGAEVTQ</sequence>
<dbReference type="Proteomes" id="UP000440965">
    <property type="component" value="Unassembled WGS sequence"/>
</dbReference>
<protein>
    <recommendedName>
        <fullName evidence="3">DUF3077 domain-containing protein</fullName>
    </recommendedName>
</protein>
<evidence type="ECO:0008006" key="3">
    <source>
        <dbReference type="Google" id="ProtNLM"/>
    </source>
</evidence>
<dbReference type="AlphaFoldDB" id="A0A7X3F3G6"/>
<reference evidence="1 2" key="1">
    <citation type="submission" date="2019-10" db="EMBL/GenBank/DDBJ databases">
        <title>XDR Pseudomonas monteilii producing IMP-16 from LCR.</title>
        <authorList>
            <person name="Ballaben A."/>
            <person name="Doi Y."/>
        </authorList>
    </citation>
    <scope>NUCLEOTIDE SEQUENCE [LARGE SCALE GENOMIC DNA]</scope>
    <source>
        <strain evidence="1 2">597/14</strain>
    </source>
</reference>
<dbReference type="RefSeq" id="WP_060519502.1">
    <property type="nucleotide sequence ID" value="NZ_WEIK01000012.1"/>
</dbReference>
<dbReference type="EMBL" id="WEIK01000012">
    <property type="protein sequence ID" value="MVF50611.1"/>
    <property type="molecule type" value="Genomic_DNA"/>
</dbReference>
<comment type="caution">
    <text evidence="1">The sequence shown here is derived from an EMBL/GenBank/DDBJ whole genome shotgun (WGS) entry which is preliminary data.</text>
</comment>
<accession>A0A7X3F3G6</accession>
<name>A0A7X3F3G6_9PSED</name>
<gene>
    <name evidence="1" type="ORF">F9Z43_15055</name>
</gene>
<organism evidence="1 2">
    <name type="scientific">Pseudomonas monteilii</name>
    <dbReference type="NCBI Taxonomy" id="76759"/>
    <lineage>
        <taxon>Bacteria</taxon>
        <taxon>Pseudomonadati</taxon>
        <taxon>Pseudomonadota</taxon>
        <taxon>Gammaproteobacteria</taxon>
        <taxon>Pseudomonadales</taxon>
        <taxon>Pseudomonadaceae</taxon>
        <taxon>Pseudomonas</taxon>
    </lineage>
</organism>